<evidence type="ECO:0000259" key="3">
    <source>
        <dbReference type="Pfam" id="PF02254"/>
    </source>
</evidence>
<comment type="subcellular location">
    <subcellularLocation>
        <location evidence="1">Cell membrane</location>
        <topology evidence="1">Multi-pass membrane protein</topology>
    </subcellularLocation>
</comment>
<feature type="domain" description="Potassium channel" evidence="4">
    <location>
        <begin position="59"/>
        <end position="113"/>
    </location>
</feature>
<organism evidence="5 6">
    <name type="scientific">Geodermatophilus tzadiensis</name>
    <dbReference type="NCBI Taxonomy" id="1137988"/>
    <lineage>
        <taxon>Bacteria</taxon>
        <taxon>Bacillati</taxon>
        <taxon>Actinomycetota</taxon>
        <taxon>Actinomycetes</taxon>
        <taxon>Geodermatophilales</taxon>
        <taxon>Geodermatophilaceae</taxon>
        <taxon>Geodermatophilus</taxon>
    </lineage>
</organism>
<dbReference type="Gene3D" id="1.10.287.70">
    <property type="match status" value="1"/>
</dbReference>
<dbReference type="InterPro" id="IPR013099">
    <property type="entry name" value="K_chnl_dom"/>
</dbReference>
<protein>
    <submittedName>
        <fullName evidence="5">Voltage-gated potassium channel</fullName>
    </submittedName>
</protein>
<dbReference type="InterPro" id="IPR050721">
    <property type="entry name" value="Trk_Ktr_HKT_K-transport"/>
</dbReference>
<sequence length="353" mass="38539">MSARPSRGPALPFFLLRLLRTVRVRLHGWRLPLAVALLVFLTSWGLMALAEPAGSEIVAPDTYWWYFVVTAATVGYGDVFPVSLAGRAVGTFVVVGGIVTLTLLFTELATALQTVRGRRLRGVVALDLRDHVVVLGYTPGRTERIVAELCVEPGTRIALCAHDDVPVNPMPEQQQVSFVRGDLTRAEVMVRAGVDRARTVVVDGRDDNETLAIAVAVDHANPRVHLVAAVRDLGRRESLRYVNAAVQVVQWHMPFLLSEEAADPGLTQVYNELMTAGGHGNTYSLQVPPGPATRSYGDWQTAFGRDFGATLLALRTDDGLVVSPRWDTPVPEGATLYYVADERLDPARLTALR</sequence>
<dbReference type="SUPFAM" id="SSF51735">
    <property type="entry name" value="NAD(P)-binding Rossmann-fold domains"/>
    <property type="match status" value="1"/>
</dbReference>
<feature type="transmembrane region" description="Helical" evidence="2">
    <location>
        <begin position="31"/>
        <end position="50"/>
    </location>
</feature>
<keyword evidence="5" id="KW-0406">Ion transport</keyword>
<keyword evidence="6" id="KW-1185">Reference proteome</keyword>
<accession>A0A2T0TS88</accession>
<dbReference type="AlphaFoldDB" id="A0A2T0TS88"/>
<reference evidence="5 6" key="1">
    <citation type="submission" date="2018-03" db="EMBL/GenBank/DDBJ databases">
        <title>Genomic Encyclopedia of Archaeal and Bacterial Type Strains, Phase II (KMG-II): from individual species to whole genera.</title>
        <authorList>
            <person name="Goeker M."/>
        </authorList>
    </citation>
    <scope>NUCLEOTIDE SEQUENCE [LARGE SCALE GENOMIC DNA]</scope>
    <source>
        <strain evidence="5 6">DSM 45416</strain>
    </source>
</reference>
<dbReference type="Pfam" id="PF02254">
    <property type="entry name" value="TrkA_N"/>
    <property type="match status" value="1"/>
</dbReference>
<name>A0A2T0TS88_9ACTN</name>
<dbReference type="GO" id="GO:0005886">
    <property type="term" value="C:plasma membrane"/>
    <property type="evidence" value="ECO:0007669"/>
    <property type="project" value="UniProtKB-SubCell"/>
</dbReference>
<dbReference type="PANTHER" id="PTHR43833">
    <property type="entry name" value="POTASSIUM CHANNEL PROTEIN 2-RELATED-RELATED"/>
    <property type="match status" value="1"/>
</dbReference>
<keyword evidence="2" id="KW-1133">Transmembrane helix</keyword>
<evidence type="ECO:0000259" key="4">
    <source>
        <dbReference type="Pfam" id="PF07885"/>
    </source>
</evidence>
<feature type="domain" description="RCK N-terminal" evidence="3">
    <location>
        <begin position="133"/>
        <end position="244"/>
    </location>
</feature>
<dbReference type="GO" id="GO:0034220">
    <property type="term" value="P:monoatomic ion transmembrane transport"/>
    <property type="evidence" value="ECO:0007669"/>
    <property type="project" value="UniProtKB-KW"/>
</dbReference>
<dbReference type="PANTHER" id="PTHR43833:SF9">
    <property type="entry name" value="POTASSIUM CHANNEL PROTEIN YUGO-RELATED"/>
    <property type="match status" value="1"/>
</dbReference>
<evidence type="ECO:0000256" key="2">
    <source>
        <dbReference type="SAM" id="Phobius"/>
    </source>
</evidence>
<proteinExistence type="predicted"/>
<dbReference type="Proteomes" id="UP000239210">
    <property type="component" value="Unassembled WGS sequence"/>
</dbReference>
<evidence type="ECO:0000256" key="1">
    <source>
        <dbReference type="ARBA" id="ARBA00004651"/>
    </source>
</evidence>
<dbReference type="Gene3D" id="3.40.50.720">
    <property type="entry name" value="NAD(P)-binding Rossmann-like Domain"/>
    <property type="match status" value="1"/>
</dbReference>
<feature type="transmembrane region" description="Helical" evidence="2">
    <location>
        <begin position="62"/>
        <end position="82"/>
    </location>
</feature>
<comment type="caution">
    <text evidence="5">The sequence shown here is derived from an EMBL/GenBank/DDBJ whole genome shotgun (WGS) entry which is preliminary data.</text>
</comment>
<dbReference type="EMBL" id="PVTG01000009">
    <property type="protein sequence ID" value="PRY48519.1"/>
    <property type="molecule type" value="Genomic_DNA"/>
</dbReference>
<dbReference type="InterPro" id="IPR003148">
    <property type="entry name" value="RCK_N"/>
</dbReference>
<gene>
    <name evidence="5" type="ORF">LY71_109156</name>
</gene>
<dbReference type="Pfam" id="PF07885">
    <property type="entry name" value="Ion_trans_2"/>
    <property type="match status" value="1"/>
</dbReference>
<dbReference type="SUPFAM" id="SSF81324">
    <property type="entry name" value="Voltage-gated potassium channels"/>
    <property type="match status" value="1"/>
</dbReference>
<dbReference type="InterPro" id="IPR036291">
    <property type="entry name" value="NAD(P)-bd_dom_sf"/>
</dbReference>
<evidence type="ECO:0000313" key="5">
    <source>
        <dbReference type="EMBL" id="PRY48519.1"/>
    </source>
</evidence>
<evidence type="ECO:0000313" key="6">
    <source>
        <dbReference type="Proteomes" id="UP000239210"/>
    </source>
</evidence>
<keyword evidence="5" id="KW-0813">Transport</keyword>
<keyword evidence="2" id="KW-0472">Membrane</keyword>
<dbReference type="GO" id="GO:0006813">
    <property type="term" value="P:potassium ion transport"/>
    <property type="evidence" value="ECO:0007669"/>
    <property type="project" value="InterPro"/>
</dbReference>
<feature type="transmembrane region" description="Helical" evidence="2">
    <location>
        <begin position="88"/>
        <end position="112"/>
    </location>
</feature>
<keyword evidence="5" id="KW-0407">Ion channel</keyword>
<keyword evidence="2" id="KW-0812">Transmembrane</keyword>